<evidence type="ECO:0000313" key="3">
    <source>
        <dbReference type="Proteomes" id="UP000800041"/>
    </source>
</evidence>
<reference evidence="2" key="1">
    <citation type="journal article" date="2020" name="Stud. Mycol.">
        <title>101 Dothideomycetes genomes: a test case for predicting lifestyles and emergence of pathogens.</title>
        <authorList>
            <person name="Haridas S."/>
            <person name="Albert R."/>
            <person name="Binder M."/>
            <person name="Bloem J."/>
            <person name="Labutti K."/>
            <person name="Salamov A."/>
            <person name="Andreopoulos B."/>
            <person name="Baker S."/>
            <person name="Barry K."/>
            <person name="Bills G."/>
            <person name="Bluhm B."/>
            <person name="Cannon C."/>
            <person name="Castanera R."/>
            <person name="Culley D."/>
            <person name="Daum C."/>
            <person name="Ezra D."/>
            <person name="Gonzalez J."/>
            <person name="Henrissat B."/>
            <person name="Kuo A."/>
            <person name="Liang C."/>
            <person name="Lipzen A."/>
            <person name="Lutzoni F."/>
            <person name="Magnuson J."/>
            <person name="Mondo S."/>
            <person name="Nolan M."/>
            <person name="Ohm R."/>
            <person name="Pangilinan J."/>
            <person name="Park H.-J."/>
            <person name="Ramirez L."/>
            <person name="Alfaro M."/>
            <person name="Sun H."/>
            <person name="Tritt A."/>
            <person name="Yoshinaga Y."/>
            <person name="Zwiers L.-H."/>
            <person name="Turgeon B."/>
            <person name="Goodwin S."/>
            <person name="Spatafora J."/>
            <person name="Crous P."/>
            <person name="Grigoriev I."/>
        </authorList>
    </citation>
    <scope>NUCLEOTIDE SEQUENCE</scope>
    <source>
        <strain evidence="2">CBS 113979</strain>
    </source>
</reference>
<dbReference type="Proteomes" id="UP000800041">
    <property type="component" value="Unassembled WGS sequence"/>
</dbReference>
<evidence type="ECO:0000256" key="1">
    <source>
        <dbReference type="SAM" id="SignalP"/>
    </source>
</evidence>
<organism evidence="2 3">
    <name type="scientific">Aulographum hederae CBS 113979</name>
    <dbReference type="NCBI Taxonomy" id="1176131"/>
    <lineage>
        <taxon>Eukaryota</taxon>
        <taxon>Fungi</taxon>
        <taxon>Dikarya</taxon>
        <taxon>Ascomycota</taxon>
        <taxon>Pezizomycotina</taxon>
        <taxon>Dothideomycetes</taxon>
        <taxon>Pleosporomycetidae</taxon>
        <taxon>Aulographales</taxon>
        <taxon>Aulographaceae</taxon>
    </lineage>
</organism>
<gene>
    <name evidence="2" type="ORF">K402DRAFT_216244</name>
</gene>
<keyword evidence="1" id="KW-0732">Signal</keyword>
<name>A0A6G1GMN1_9PEZI</name>
<feature type="signal peptide" evidence="1">
    <location>
        <begin position="1"/>
        <end position="20"/>
    </location>
</feature>
<sequence length="126" mass="12143">MRTSTFLLALAALTTPLTLAQSPSSDSTATATFYSTRTVYRVTTETAIGTAPASVATIASTTVATVVSAPFPVGSGSSAPGNATVSGVGPSGAPPAQFTGAAMRVGAGDFGGVVVAAVAGVVMFAL</sequence>
<protein>
    <submittedName>
        <fullName evidence="2">Uncharacterized protein</fullName>
    </submittedName>
</protein>
<dbReference type="AlphaFoldDB" id="A0A6G1GMN1"/>
<evidence type="ECO:0000313" key="2">
    <source>
        <dbReference type="EMBL" id="KAF1981988.1"/>
    </source>
</evidence>
<dbReference type="EMBL" id="ML977190">
    <property type="protein sequence ID" value="KAF1981988.1"/>
    <property type="molecule type" value="Genomic_DNA"/>
</dbReference>
<keyword evidence="3" id="KW-1185">Reference proteome</keyword>
<proteinExistence type="predicted"/>
<accession>A0A6G1GMN1</accession>
<feature type="chain" id="PRO_5026097182" evidence="1">
    <location>
        <begin position="21"/>
        <end position="126"/>
    </location>
</feature>